<sequence length="166" mass="18265">MTPSTKNLKVATSNKALKVNEVRGGEKPKLSRGAFKAVKLDNDSFQQALVKALEKSGIFKQVSTEKNGDYELFAEIIGQRSRLGSGLATITASLFVSYRLVETSTGQEVWKENIFSQHKAEPGSGPYIWQNPGMGTLMAAYEDAVRQNLTQLLQKLSDLLSKPKQT</sequence>
<organism evidence="1 2">
    <name type="scientific">Tectimicrobiota bacterium</name>
    <dbReference type="NCBI Taxonomy" id="2528274"/>
    <lineage>
        <taxon>Bacteria</taxon>
        <taxon>Pseudomonadati</taxon>
        <taxon>Nitrospinota/Tectimicrobiota group</taxon>
        <taxon>Candidatus Tectimicrobiota</taxon>
    </lineage>
</organism>
<comment type="caution">
    <text evidence="1">The sequence shown here is derived from an EMBL/GenBank/DDBJ whole genome shotgun (WGS) entry which is preliminary data.</text>
</comment>
<name>A0A932CP35_UNCTE</name>
<dbReference type="EMBL" id="JACPRF010000220">
    <property type="protein sequence ID" value="MBI2876676.1"/>
    <property type="molecule type" value="Genomic_DNA"/>
</dbReference>
<accession>A0A932CP35</accession>
<reference evidence="1" key="1">
    <citation type="submission" date="2020-07" db="EMBL/GenBank/DDBJ databases">
        <title>Huge and variable diversity of episymbiotic CPR bacteria and DPANN archaea in groundwater ecosystems.</title>
        <authorList>
            <person name="He C.Y."/>
            <person name="Keren R."/>
            <person name="Whittaker M."/>
            <person name="Farag I.F."/>
            <person name="Doudna J."/>
            <person name="Cate J.H.D."/>
            <person name="Banfield J.F."/>
        </authorList>
    </citation>
    <scope>NUCLEOTIDE SEQUENCE</scope>
    <source>
        <strain evidence="1">NC_groundwater_672_Ag_B-0.1um_62_36</strain>
    </source>
</reference>
<protein>
    <submittedName>
        <fullName evidence="1">Uncharacterized protein</fullName>
    </submittedName>
</protein>
<dbReference type="Proteomes" id="UP000769766">
    <property type="component" value="Unassembled WGS sequence"/>
</dbReference>
<evidence type="ECO:0000313" key="1">
    <source>
        <dbReference type="EMBL" id="MBI2876676.1"/>
    </source>
</evidence>
<evidence type="ECO:0000313" key="2">
    <source>
        <dbReference type="Proteomes" id="UP000769766"/>
    </source>
</evidence>
<proteinExistence type="predicted"/>
<gene>
    <name evidence="1" type="ORF">HYY20_07325</name>
</gene>
<dbReference type="AlphaFoldDB" id="A0A932CP35"/>